<comment type="caution">
    <text evidence="12">The sequence shown here is derived from an EMBL/GenBank/DDBJ whole genome shotgun (WGS) entry which is preliminary data.</text>
</comment>
<dbReference type="EMBL" id="MCFI01000028">
    <property type="protein sequence ID" value="ORY74849.1"/>
    <property type="molecule type" value="Genomic_DNA"/>
</dbReference>
<dbReference type="RefSeq" id="XP_040722155.1">
    <property type="nucleotide sequence ID" value="XM_040867036.1"/>
</dbReference>
<keyword evidence="5" id="KW-0677">Repeat</keyword>
<evidence type="ECO:0000256" key="7">
    <source>
        <dbReference type="ARBA" id="ARBA00023128"/>
    </source>
</evidence>
<keyword evidence="13" id="KW-1185">Reference proteome</keyword>
<evidence type="ECO:0000256" key="10">
    <source>
        <dbReference type="RuleBase" id="RU000488"/>
    </source>
</evidence>
<evidence type="ECO:0000256" key="5">
    <source>
        <dbReference type="ARBA" id="ARBA00022737"/>
    </source>
</evidence>
<evidence type="ECO:0000256" key="9">
    <source>
        <dbReference type="PROSITE-ProRule" id="PRU00282"/>
    </source>
</evidence>
<evidence type="ECO:0000256" key="6">
    <source>
        <dbReference type="ARBA" id="ARBA00022989"/>
    </source>
</evidence>
<proteinExistence type="inferred from homology"/>
<evidence type="ECO:0000256" key="8">
    <source>
        <dbReference type="ARBA" id="ARBA00023136"/>
    </source>
</evidence>
<keyword evidence="3 10" id="KW-0813">Transport</keyword>
<sequence>KTATDDRYAVPTAAALASLASTTCGHPIDSVKSRMQTFRYNGIADCVVRTYKAEKLGGFFRGLAAPLVTTTFARTISFSIYSRMREAGIHPFFSGNVAGLTVALLAAPFEFTKISSQLSVLIRASSHAIPTQGAVTARQTTTWHEAKQIYRRFGLPGFWTGIHWQLIRDGIGTGVFFSSYVLVKRALQKHPEVPNSATSIAIAGGSCGIVAWVCVYPLDTLKARHQRNVLQGRQEAKVMPLNFRKLYRGCSVSIIRTGVINSINFSLFE</sequence>
<evidence type="ECO:0000256" key="4">
    <source>
        <dbReference type="ARBA" id="ARBA00022692"/>
    </source>
</evidence>
<protein>
    <submittedName>
        <fullName evidence="12">Mitochondrial carrier domain-containing protein</fullName>
    </submittedName>
</protein>
<feature type="repeat" description="Solcar" evidence="9">
    <location>
        <begin position="5"/>
        <end position="87"/>
    </location>
</feature>
<organism evidence="12 13">
    <name type="scientific">Protomyces lactucae-debilis</name>
    <dbReference type="NCBI Taxonomy" id="2754530"/>
    <lineage>
        <taxon>Eukaryota</taxon>
        <taxon>Fungi</taxon>
        <taxon>Dikarya</taxon>
        <taxon>Ascomycota</taxon>
        <taxon>Taphrinomycotina</taxon>
        <taxon>Taphrinomycetes</taxon>
        <taxon>Taphrinales</taxon>
        <taxon>Protomycetaceae</taxon>
        <taxon>Protomyces</taxon>
    </lineage>
</organism>
<dbReference type="OrthoDB" id="2382881at2759"/>
<dbReference type="Gene3D" id="1.50.40.10">
    <property type="entry name" value="Mitochondrial carrier domain"/>
    <property type="match status" value="1"/>
</dbReference>
<dbReference type="Proteomes" id="UP000193685">
    <property type="component" value="Unassembled WGS sequence"/>
</dbReference>
<keyword evidence="4 9" id="KW-0812">Transmembrane</keyword>
<evidence type="ECO:0000313" key="12">
    <source>
        <dbReference type="EMBL" id="ORY74849.1"/>
    </source>
</evidence>
<gene>
    <name evidence="12" type="ORF">BCR37DRAFT_331787</name>
</gene>
<feature type="repeat" description="Solcar" evidence="9">
    <location>
        <begin position="90"/>
        <end position="186"/>
    </location>
</feature>
<feature type="non-terminal residue" evidence="12">
    <location>
        <position position="269"/>
    </location>
</feature>
<comment type="subcellular location">
    <subcellularLocation>
        <location evidence="1">Mitochondrion membrane</location>
        <topology evidence="1">Multi-pass membrane protein</topology>
    </subcellularLocation>
</comment>
<dbReference type="PROSITE" id="PS50920">
    <property type="entry name" value="SOLCAR"/>
    <property type="match status" value="3"/>
</dbReference>
<dbReference type="GO" id="GO:0031966">
    <property type="term" value="C:mitochondrial membrane"/>
    <property type="evidence" value="ECO:0007669"/>
    <property type="project" value="UniProtKB-SubCell"/>
</dbReference>
<dbReference type="SUPFAM" id="SSF103506">
    <property type="entry name" value="Mitochondrial carrier"/>
    <property type="match status" value="1"/>
</dbReference>
<evidence type="ECO:0000256" key="11">
    <source>
        <dbReference type="SAM" id="Phobius"/>
    </source>
</evidence>
<dbReference type="Pfam" id="PF00153">
    <property type="entry name" value="Mito_carr"/>
    <property type="match status" value="3"/>
</dbReference>
<evidence type="ECO:0000256" key="3">
    <source>
        <dbReference type="ARBA" id="ARBA00022448"/>
    </source>
</evidence>
<comment type="similarity">
    <text evidence="2 10">Belongs to the mitochondrial carrier (TC 2.A.29) family.</text>
</comment>
<name>A0A1Y2ETG5_PROLT</name>
<feature type="transmembrane region" description="Helical" evidence="11">
    <location>
        <begin position="197"/>
        <end position="218"/>
    </location>
</feature>
<dbReference type="GeneID" id="63783635"/>
<evidence type="ECO:0000256" key="2">
    <source>
        <dbReference type="ARBA" id="ARBA00006375"/>
    </source>
</evidence>
<keyword evidence="6 11" id="KW-1133">Transmembrane helix</keyword>
<dbReference type="STRING" id="56484.A0A1Y2ETG5"/>
<dbReference type="InterPro" id="IPR018108">
    <property type="entry name" value="MCP_transmembrane"/>
</dbReference>
<dbReference type="GO" id="GO:0022857">
    <property type="term" value="F:transmembrane transporter activity"/>
    <property type="evidence" value="ECO:0007669"/>
    <property type="project" value="TreeGrafter"/>
</dbReference>
<dbReference type="PANTHER" id="PTHR45624">
    <property type="entry name" value="MITOCHONDRIAL BASIC AMINO ACIDS TRANSPORTER-RELATED"/>
    <property type="match status" value="1"/>
</dbReference>
<dbReference type="InterPro" id="IPR050567">
    <property type="entry name" value="Mitochondrial_Carrier"/>
</dbReference>
<reference evidence="12 13" key="1">
    <citation type="submission" date="2016-07" db="EMBL/GenBank/DDBJ databases">
        <title>Pervasive Adenine N6-methylation of Active Genes in Fungi.</title>
        <authorList>
            <consortium name="DOE Joint Genome Institute"/>
            <person name="Mondo S.J."/>
            <person name="Dannebaum R.O."/>
            <person name="Kuo R.C."/>
            <person name="Labutti K."/>
            <person name="Haridas S."/>
            <person name="Kuo A."/>
            <person name="Salamov A."/>
            <person name="Ahrendt S.R."/>
            <person name="Lipzen A."/>
            <person name="Sullivan W."/>
            <person name="Andreopoulos W.B."/>
            <person name="Clum A."/>
            <person name="Lindquist E."/>
            <person name="Daum C."/>
            <person name="Ramamoorthy G.K."/>
            <person name="Gryganskyi A."/>
            <person name="Culley D."/>
            <person name="Magnuson J.K."/>
            <person name="James T.Y."/>
            <person name="O'Malley M.A."/>
            <person name="Stajich J.E."/>
            <person name="Spatafora J.W."/>
            <person name="Visel A."/>
            <person name="Grigoriev I.V."/>
        </authorList>
    </citation>
    <scope>NUCLEOTIDE SEQUENCE [LARGE SCALE GENOMIC DNA]</scope>
    <source>
        <strain evidence="12 13">12-1054</strain>
    </source>
</reference>
<evidence type="ECO:0000256" key="1">
    <source>
        <dbReference type="ARBA" id="ARBA00004225"/>
    </source>
</evidence>
<dbReference type="PANTHER" id="PTHR45624:SF9">
    <property type="entry name" value="CARRIER PROTEIN, PUTATIVE (AFU_ORTHOLOGUE AFUA_4G06390)-RELATED"/>
    <property type="match status" value="1"/>
</dbReference>
<dbReference type="AlphaFoldDB" id="A0A1Y2ETG5"/>
<feature type="repeat" description="Solcar" evidence="9">
    <location>
        <begin position="195"/>
        <end position="269"/>
    </location>
</feature>
<evidence type="ECO:0000313" key="13">
    <source>
        <dbReference type="Proteomes" id="UP000193685"/>
    </source>
</evidence>
<feature type="non-terminal residue" evidence="12">
    <location>
        <position position="1"/>
    </location>
</feature>
<dbReference type="InterPro" id="IPR023395">
    <property type="entry name" value="MCP_dom_sf"/>
</dbReference>
<accession>A0A1Y2ETG5</accession>
<keyword evidence="7" id="KW-0496">Mitochondrion</keyword>
<keyword evidence="8 9" id="KW-0472">Membrane</keyword>
<dbReference type="OMA" id="FTKIYAQ"/>